<evidence type="ECO:0000313" key="1">
    <source>
        <dbReference type="EMBL" id="KAJ8678334.1"/>
    </source>
</evidence>
<organism evidence="1 2">
    <name type="scientific">Eretmocerus hayati</name>
    <dbReference type="NCBI Taxonomy" id="131215"/>
    <lineage>
        <taxon>Eukaryota</taxon>
        <taxon>Metazoa</taxon>
        <taxon>Ecdysozoa</taxon>
        <taxon>Arthropoda</taxon>
        <taxon>Hexapoda</taxon>
        <taxon>Insecta</taxon>
        <taxon>Pterygota</taxon>
        <taxon>Neoptera</taxon>
        <taxon>Endopterygota</taxon>
        <taxon>Hymenoptera</taxon>
        <taxon>Apocrita</taxon>
        <taxon>Proctotrupomorpha</taxon>
        <taxon>Chalcidoidea</taxon>
        <taxon>Aphelinidae</taxon>
        <taxon>Aphelininae</taxon>
        <taxon>Eretmocerus</taxon>
    </lineage>
</organism>
<gene>
    <name evidence="1" type="ORF">QAD02_014121</name>
</gene>
<reference evidence="1" key="1">
    <citation type="submission" date="2023-04" db="EMBL/GenBank/DDBJ databases">
        <title>A chromosome-level genome assembly of the parasitoid wasp Eretmocerus hayati.</title>
        <authorList>
            <person name="Zhong Y."/>
            <person name="Liu S."/>
            <person name="Liu Y."/>
        </authorList>
    </citation>
    <scope>NUCLEOTIDE SEQUENCE</scope>
    <source>
        <strain evidence="1">ZJU_SS_LIU_2023</strain>
    </source>
</reference>
<proteinExistence type="predicted"/>
<dbReference type="EMBL" id="CM056742">
    <property type="protein sequence ID" value="KAJ8678334.1"/>
    <property type="molecule type" value="Genomic_DNA"/>
</dbReference>
<evidence type="ECO:0000313" key="2">
    <source>
        <dbReference type="Proteomes" id="UP001239111"/>
    </source>
</evidence>
<protein>
    <submittedName>
        <fullName evidence="1">Uncharacterized protein</fullName>
    </submittedName>
</protein>
<keyword evidence="2" id="KW-1185">Reference proteome</keyword>
<name>A0ACC2P6W7_9HYME</name>
<comment type="caution">
    <text evidence="1">The sequence shown here is derived from an EMBL/GenBank/DDBJ whole genome shotgun (WGS) entry which is preliminary data.</text>
</comment>
<dbReference type="Proteomes" id="UP001239111">
    <property type="component" value="Chromosome 2"/>
</dbReference>
<accession>A0ACC2P6W7</accession>
<sequence>MIRYDKKLSAARACKVSYSYSKCESRSIEFLLSVQDYFNFRKHEVDVFISFTEGPGKLIGYKAMWQRLRKKFRINVKQRTVAHLLLLLDPEGVERRKKGKMKRRSYRVLGPHWLWHIDGYDKLKRFGFAIHGCVDGFSRRVMWLHVASTNNKPEVIAYYYLNLLKEIGFMPTIIRSDRGTENTVIDTIHMALRWHHDDEHAGIESFYKGKSTANERVEKYWRQLRNHSCEWYIRTFKAMQDQNILDVDNALHIQALRFCFGPLIQYDLEEAKDHWNEHRVSRQNLVNLPGVSPMYCSIVRKKTTRVIAKNQ</sequence>